<evidence type="ECO:0000259" key="1">
    <source>
        <dbReference type="Pfam" id="PF01592"/>
    </source>
</evidence>
<name>A0A1G1W869_9BACT</name>
<dbReference type="InterPro" id="IPR002871">
    <property type="entry name" value="NIF_FeS_clus_asmbl_NifU_N"/>
</dbReference>
<proteinExistence type="predicted"/>
<dbReference type="STRING" id="1802593.A2172_05060"/>
<dbReference type="SUPFAM" id="SSF82649">
    <property type="entry name" value="SufE/NifU"/>
    <property type="match status" value="1"/>
</dbReference>
<organism evidence="2 3">
    <name type="scientific">Candidatus Woykebacteria bacterium RBG_13_40_15</name>
    <dbReference type="NCBI Taxonomy" id="1802593"/>
    <lineage>
        <taxon>Bacteria</taxon>
        <taxon>Candidatus Woykeibacteriota</taxon>
    </lineage>
</organism>
<reference evidence="2 3" key="1">
    <citation type="journal article" date="2016" name="Nat. Commun.">
        <title>Thousands of microbial genomes shed light on interconnected biogeochemical processes in an aquifer system.</title>
        <authorList>
            <person name="Anantharaman K."/>
            <person name="Brown C.T."/>
            <person name="Hug L.A."/>
            <person name="Sharon I."/>
            <person name="Castelle C.J."/>
            <person name="Probst A.J."/>
            <person name="Thomas B.C."/>
            <person name="Singh A."/>
            <person name="Wilkins M.J."/>
            <person name="Karaoz U."/>
            <person name="Brodie E.L."/>
            <person name="Williams K.H."/>
            <person name="Hubbard S.S."/>
            <person name="Banfield J.F."/>
        </authorList>
    </citation>
    <scope>NUCLEOTIDE SEQUENCE [LARGE SCALE GENOMIC DNA]</scope>
</reference>
<feature type="domain" description="NIF system FeS cluster assembly NifU N-terminal" evidence="1">
    <location>
        <begin position="6"/>
        <end position="130"/>
    </location>
</feature>
<evidence type="ECO:0000313" key="3">
    <source>
        <dbReference type="Proteomes" id="UP000176631"/>
    </source>
</evidence>
<accession>A0A1G1W869</accession>
<dbReference type="Gene3D" id="3.90.1010.10">
    <property type="match status" value="1"/>
</dbReference>
<gene>
    <name evidence="2" type="ORF">A2172_05060</name>
</gene>
<dbReference type="GO" id="GO:0051536">
    <property type="term" value="F:iron-sulfur cluster binding"/>
    <property type="evidence" value="ECO:0007669"/>
    <property type="project" value="InterPro"/>
</dbReference>
<dbReference type="PANTHER" id="PTHR10093">
    <property type="entry name" value="IRON-SULFUR CLUSTER ASSEMBLY ENZYME NIFU HOMOLOG"/>
    <property type="match status" value="1"/>
</dbReference>
<comment type="caution">
    <text evidence="2">The sequence shown here is derived from an EMBL/GenBank/DDBJ whole genome shotgun (WGS) entry which is preliminary data.</text>
</comment>
<dbReference type="GO" id="GO:0005506">
    <property type="term" value="F:iron ion binding"/>
    <property type="evidence" value="ECO:0007669"/>
    <property type="project" value="InterPro"/>
</dbReference>
<dbReference type="Pfam" id="PF01592">
    <property type="entry name" value="NifU_N"/>
    <property type="match status" value="1"/>
</dbReference>
<evidence type="ECO:0000313" key="2">
    <source>
        <dbReference type="EMBL" id="OGY23875.1"/>
    </source>
</evidence>
<dbReference type="AlphaFoldDB" id="A0A1G1W869"/>
<dbReference type="EMBL" id="MHCP01000019">
    <property type="protein sequence ID" value="OGY23875.1"/>
    <property type="molecule type" value="Genomic_DNA"/>
</dbReference>
<dbReference type="CDD" id="cd06664">
    <property type="entry name" value="IscU_like"/>
    <property type="match status" value="1"/>
</dbReference>
<dbReference type="Proteomes" id="UP000176631">
    <property type="component" value="Unassembled WGS sequence"/>
</dbReference>
<sequence length="133" mass="14537">MKNIIYREVILDLYRNPKNKGEIKDADFEAKSANPLCGDTIKIQLKMKNSTSLPARQESKVIEKAVFSGSGCVISQASASLICSYITGKKLSEIKKIKSDDIIKLIGVRPSPSRLGCAILSLKALKEVLKNAV</sequence>
<protein>
    <recommendedName>
        <fullName evidence="1">NIF system FeS cluster assembly NifU N-terminal domain-containing protein</fullName>
    </recommendedName>
</protein>
<dbReference type="GO" id="GO:0016226">
    <property type="term" value="P:iron-sulfur cluster assembly"/>
    <property type="evidence" value="ECO:0007669"/>
    <property type="project" value="InterPro"/>
</dbReference>